<dbReference type="PANTHER" id="PTHR43808:SF31">
    <property type="entry name" value="N-ACETYL-L-CITRULLINE DEACETYLASE"/>
    <property type="match status" value="1"/>
</dbReference>
<keyword evidence="5 9" id="KW-0378">Hydrolase</keyword>
<evidence type="ECO:0000313" key="9">
    <source>
        <dbReference type="EMBL" id="WEG73958.1"/>
    </source>
</evidence>
<keyword evidence="8" id="KW-0482">Metalloprotease</keyword>
<evidence type="ECO:0000313" key="10">
    <source>
        <dbReference type="Proteomes" id="UP001179647"/>
    </source>
</evidence>
<dbReference type="Gene3D" id="3.40.630.10">
    <property type="entry name" value="Zn peptidases"/>
    <property type="match status" value="2"/>
</dbReference>
<evidence type="ECO:0000256" key="4">
    <source>
        <dbReference type="ARBA" id="ARBA00022723"/>
    </source>
</evidence>
<proteinExistence type="inferred from homology"/>
<organism evidence="9 10">
    <name type="scientific">Vagococcus intermedius</name>
    <dbReference type="NCBI Taxonomy" id="2991418"/>
    <lineage>
        <taxon>Bacteria</taxon>
        <taxon>Bacillati</taxon>
        <taxon>Bacillota</taxon>
        <taxon>Bacilli</taxon>
        <taxon>Lactobacillales</taxon>
        <taxon>Enterococcaceae</taxon>
        <taxon>Vagococcus</taxon>
    </lineage>
</organism>
<dbReference type="GO" id="GO:0008270">
    <property type="term" value="F:zinc ion binding"/>
    <property type="evidence" value="ECO:0007669"/>
    <property type="project" value="InterPro"/>
</dbReference>
<keyword evidence="6" id="KW-0862">Zinc</keyword>
<dbReference type="NCBIfam" id="TIGR01887">
    <property type="entry name" value="dipeptidaselike"/>
    <property type="match status" value="1"/>
</dbReference>
<dbReference type="EMBL" id="CP110232">
    <property type="protein sequence ID" value="WEG73958.1"/>
    <property type="molecule type" value="Genomic_DNA"/>
</dbReference>
<dbReference type="Proteomes" id="UP001179647">
    <property type="component" value="Chromosome"/>
</dbReference>
<dbReference type="EC" id="3.4.13.-" evidence="9"/>
<dbReference type="PANTHER" id="PTHR43808">
    <property type="entry name" value="ACETYLORNITHINE DEACETYLASE"/>
    <property type="match status" value="1"/>
</dbReference>
<evidence type="ECO:0000256" key="5">
    <source>
        <dbReference type="ARBA" id="ARBA00022801"/>
    </source>
</evidence>
<dbReference type="InterPro" id="IPR036264">
    <property type="entry name" value="Bact_exopeptidase_dim_dom"/>
</dbReference>
<sequence>MTNLDCNVIRQAVSARQADFFKGLKEVMQINSVKGKPEIDAPFGAGPKQAILKALELAESLGFKTQLINNAMGYAEWGPETRDYLGVIGHLDVVPEGTGWDYDPFDLTEDNGILYGRGVLDNKGPIMSNLYALSVLKELGFVPNKTVRIVFGSDEESGSADIPMYLAVEPAPVYGYTPDCKYPAVYGERGVVGIDIVTRFSDNSATQIESFIGNFDRSSVPDTLNITLKTGEHLEIKGKRSPSNAPEMGLNTITLFAKQATVSARFNGELATYLSWLSASFHNKHDGSGIGVAFSDQESGTLQLTPYELEITKDQARLSLSIRYPISVTEEKVLSAMTEHLVPNSDLIVTRRMKSTVFDRHHPMLKTMQRVYKDCTGEDGTPVTTTGATYARSMPNILAFGPSFPGQKGIAHNKNEYMAVSDLMKNMEIYALTLAELLA</sequence>
<dbReference type="GO" id="GO:0016805">
    <property type="term" value="F:dipeptidase activity"/>
    <property type="evidence" value="ECO:0007669"/>
    <property type="project" value="UniProtKB-KW"/>
</dbReference>
<gene>
    <name evidence="9" type="ORF">OL234_03335</name>
</gene>
<name>A0AAF0CW36_9ENTE</name>
<dbReference type="InterPro" id="IPR050072">
    <property type="entry name" value="Peptidase_M20A"/>
</dbReference>
<keyword evidence="7 9" id="KW-0224">Dipeptidase</keyword>
<evidence type="ECO:0000256" key="1">
    <source>
        <dbReference type="ARBA" id="ARBA00001947"/>
    </source>
</evidence>
<dbReference type="GO" id="GO:0008237">
    <property type="term" value="F:metallopeptidase activity"/>
    <property type="evidence" value="ECO:0007669"/>
    <property type="project" value="UniProtKB-KW"/>
</dbReference>
<dbReference type="GO" id="GO:0008777">
    <property type="term" value="F:acetylornithine deacetylase activity"/>
    <property type="evidence" value="ECO:0007669"/>
    <property type="project" value="TreeGrafter"/>
</dbReference>
<dbReference type="Pfam" id="PF01546">
    <property type="entry name" value="Peptidase_M20"/>
    <property type="match status" value="1"/>
</dbReference>
<evidence type="ECO:0000256" key="3">
    <source>
        <dbReference type="ARBA" id="ARBA00022670"/>
    </source>
</evidence>
<protein>
    <submittedName>
        <fullName evidence="9">Sapep family Mn(2+)-dependent dipeptidase</fullName>
        <ecNumber evidence="9">3.4.13.-</ecNumber>
    </submittedName>
</protein>
<keyword evidence="10" id="KW-1185">Reference proteome</keyword>
<dbReference type="KEGG" id="vie:OL234_03335"/>
<evidence type="ECO:0000256" key="7">
    <source>
        <dbReference type="ARBA" id="ARBA00022997"/>
    </source>
</evidence>
<comment type="cofactor">
    <cofactor evidence="1">
        <name>Zn(2+)</name>
        <dbReference type="ChEBI" id="CHEBI:29105"/>
    </cofactor>
</comment>
<dbReference type="AlphaFoldDB" id="A0AAF0CW36"/>
<dbReference type="GO" id="GO:0006508">
    <property type="term" value="P:proteolysis"/>
    <property type="evidence" value="ECO:0007669"/>
    <property type="project" value="UniProtKB-KW"/>
</dbReference>
<dbReference type="SUPFAM" id="SSF53187">
    <property type="entry name" value="Zn-dependent exopeptidases"/>
    <property type="match status" value="1"/>
</dbReference>
<dbReference type="InterPro" id="IPR001261">
    <property type="entry name" value="ArgE/DapE_CS"/>
</dbReference>
<reference evidence="9" key="1">
    <citation type="submission" date="2022-10" db="EMBL/GenBank/DDBJ databases">
        <title>Vagococcus sp. isolated from poultry meat.</title>
        <authorList>
            <person name="Johansson P."/>
            <person name="Bjorkroth J."/>
        </authorList>
    </citation>
    <scope>NUCLEOTIDE SEQUENCE</scope>
    <source>
        <strain evidence="9">STAA11</strain>
    </source>
</reference>
<dbReference type="GO" id="GO:0006526">
    <property type="term" value="P:L-arginine biosynthetic process"/>
    <property type="evidence" value="ECO:0007669"/>
    <property type="project" value="TreeGrafter"/>
</dbReference>
<keyword evidence="3" id="KW-0645">Protease</keyword>
<dbReference type="RefSeq" id="WP_275469757.1">
    <property type="nucleotide sequence ID" value="NZ_CP110232.1"/>
</dbReference>
<dbReference type="SUPFAM" id="SSF55031">
    <property type="entry name" value="Bacterial exopeptidase dimerisation domain"/>
    <property type="match status" value="1"/>
</dbReference>
<dbReference type="PROSITE" id="PS00758">
    <property type="entry name" value="ARGE_DAPE_CPG2_1"/>
    <property type="match status" value="1"/>
</dbReference>
<dbReference type="InterPro" id="IPR010964">
    <property type="entry name" value="M20A_pepV-rel"/>
</dbReference>
<keyword evidence="4" id="KW-0479">Metal-binding</keyword>
<evidence type="ECO:0000256" key="6">
    <source>
        <dbReference type="ARBA" id="ARBA00022833"/>
    </source>
</evidence>
<comment type="similarity">
    <text evidence="2">Belongs to the peptidase M20A family.</text>
</comment>
<evidence type="ECO:0000256" key="8">
    <source>
        <dbReference type="ARBA" id="ARBA00023049"/>
    </source>
</evidence>
<evidence type="ECO:0000256" key="2">
    <source>
        <dbReference type="ARBA" id="ARBA00006247"/>
    </source>
</evidence>
<dbReference type="InterPro" id="IPR002933">
    <property type="entry name" value="Peptidase_M20"/>
</dbReference>
<accession>A0AAF0CW36</accession>